<protein>
    <submittedName>
        <fullName evidence="1">Uncharacterized protein</fullName>
    </submittedName>
</protein>
<dbReference type="RefSeq" id="WP_183816966.1">
    <property type="nucleotide sequence ID" value="NZ_JACHOB010000002.1"/>
</dbReference>
<reference evidence="1 2" key="1">
    <citation type="submission" date="2020-08" db="EMBL/GenBank/DDBJ databases">
        <title>Genomic Encyclopedia of Type Strains, Phase IV (KMG-IV): sequencing the most valuable type-strain genomes for metagenomic binning, comparative biology and taxonomic classification.</title>
        <authorList>
            <person name="Goeker M."/>
        </authorList>
    </citation>
    <scope>NUCLEOTIDE SEQUENCE [LARGE SCALE GENOMIC DNA]</scope>
    <source>
        <strain evidence="1 2">DSM 102850</strain>
    </source>
</reference>
<keyword evidence="2" id="KW-1185">Reference proteome</keyword>
<comment type="caution">
    <text evidence="1">The sequence shown here is derived from an EMBL/GenBank/DDBJ whole genome shotgun (WGS) entry which is preliminary data.</text>
</comment>
<name>A0A840I3M8_9PROT</name>
<evidence type="ECO:0000313" key="1">
    <source>
        <dbReference type="EMBL" id="MBB4658788.1"/>
    </source>
</evidence>
<organism evidence="1 2">
    <name type="scientific">Parvularcula dongshanensis</name>
    <dbReference type="NCBI Taxonomy" id="1173995"/>
    <lineage>
        <taxon>Bacteria</taxon>
        <taxon>Pseudomonadati</taxon>
        <taxon>Pseudomonadota</taxon>
        <taxon>Alphaproteobacteria</taxon>
        <taxon>Parvularculales</taxon>
        <taxon>Parvularculaceae</taxon>
        <taxon>Parvularcula</taxon>
    </lineage>
</organism>
<proteinExistence type="predicted"/>
<dbReference type="AlphaFoldDB" id="A0A840I3M8"/>
<gene>
    <name evidence="1" type="ORF">GGQ59_001302</name>
</gene>
<sequence length="98" mass="10388">MALSGKYNVTINTPMGRQEGILTLEEAGGTLSGTMEQGGDSVPIKNGRVEDDTAMWDVDVTKPMPLTLSFEGKESGDMINGTVKLGAFGNAPFEAHRV</sequence>
<dbReference type="Proteomes" id="UP000563524">
    <property type="component" value="Unassembled WGS sequence"/>
</dbReference>
<dbReference type="EMBL" id="JACHOB010000002">
    <property type="protein sequence ID" value="MBB4658788.1"/>
    <property type="molecule type" value="Genomic_DNA"/>
</dbReference>
<evidence type="ECO:0000313" key="2">
    <source>
        <dbReference type="Proteomes" id="UP000563524"/>
    </source>
</evidence>
<accession>A0A840I3M8</accession>